<reference evidence="2 3" key="1">
    <citation type="submission" date="2017-09" db="EMBL/GenBank/DDBJ databases">
        <title>Genomics of the genus Arcobacter.</title>
        <authorList>
            <person name="Perez-Cataluna A."/>
            <person name="Figueras M.J."/>
            <person name="Salas-Masso N."/>
        </authorList>
    </citation>
    <scope>NUCLEOTIDE SEQUENCE [LARGE SCALE GENOMIC DNA]</scope>
    <source>
        <strain evidence="2 3">DSM 18005</strain>
    </source>
</reference>
<dbReference type="PANTHER" id="PTHR23419">
    <property type="entry name" value="DIVALENT CATION TOLERANCE CUTA-RELATED"/>
    <property type="match status" value="1"/>
</dbReference>
<dbReference type="InterPro" id="IPR015867">
    <property type="entry name" value="N-reg_PII/ATP_PRibTrfase_C"/>
</dbReference>
<evidence type="ECO:0000313" key="2">
    <source>
        <dbReference type="EMBL" id="PKI80480.1"/>
    </source>
</evidence>
<proteinExistence type="inferred from homology"/>
<protein>
    <submittedName>
        <fullName evidence="2">Divalent-cation tolerance protein CutA</fullName>
    </submittedName>
</protein>
<gene>
    <name evidence="2" type="ORF">CP960_09345</name>
</gene>
<dbReference type="RefSeq" id="WP_101185153.1">
    <property type="nucleotide sequence ID" value="NZ_CP031218.1"/>
</dbReference>
<dbReference type="KEGG" id="ahs:AHALO_0224"/>
<dbReference type="PANTHER" id="PTHR23419:SF8">
    <property type="entry name" value="FI09726P"/>
    <property type="match status" value="1"/>
</dbReference>
<evidence type="ECO:0000256" key="1">
    <source>
        <dbReference type="ARBA" id="ARBA00010169"/>
    </source>
</evidence>
<dbReference type="Pfam" id="PF03091">
    <property type="entry name" value="CutA1"/>
    <property type="match status" value="1"/>
</dbReference>
<dbReference type="SUPFAM" id="SSF54913">
    <property type="entry name" value="GlnB-like"/>
    <property type="match status" value="1"/>
</dbReference>
<dbReference type="OrthoDB" id="37622at2"/>
<dbReference type="Gene3D" id="3.30.70.120">
    <property type="match status" value="1"/>
</dbReference>
<dbReference type="EMBL" id="NXIF01000034">
    <property type="protein sequence ID" value="PKI80480.1"/>
    <property type="molecule type" value="Genomic_DNA"/>
</dbReference>
<dbReference type="Proteomes" id="UP000233248">
    <property type="component" value="Unassembled WGS sequence"/>
</dbReference>
<organism evidence="2 3">
    <name type="scientific">Malaciobacter halophilus</name>
    <dbReference type="NCBI Taxonomy" id="197482"/>
    <lineage>
        <taxon>Bacteria</taxon>
        <taxon>Pseudomonadati</taxon>
        <taxon>Campylobacterota</taxon>
        <taxon>Epsilonproteobacteria</taxon>
        <taxon>Campylobacterales</taxon>
        <taxon>Arcobacteraceae</taxon>
        <taxon>Malaciobacter</taxon>
    </lineage>
</organism>
<dbReference type="AlphaFoldDB" id="A0A2N1J1P0"/>
<evidence type="ECO:0000313" key="3">
    <source>
        <dbReference type="Proteomes" id="UP000233248"/>
    </source>
</evidence>
<comment type="caution">
    <text evidence="2">The sequence shown here is derived from an EMBL/GenBank/DDBJ whole genome shotgun (WGS) entry which is preliminary data.</text>
</comment>
<comment type="similarity">
    <text evidence="1">Belongs to the CutA family.</text>
</comment>
<keyword evidence="3" id="KW-1185">Reference proteome</keyword>
<sequence length="102" mass="11998">MKPILVQTTTNSIKEAKKISKILLEKKLAACIQVSKIDSFYVWKDDFCEDEEFLISIKTKKENFEKIERKIKELHSYDVPEIISFKIDSLSKEYKSFLSQNC</sequence>
<name>A0A2N1J1P0_9BACT</name>
<dbReference type="InterPro" id="IPR004323">
    <property type="entry name" value="Ion_tolerance_CutA"/>
</dbReference>
<accession>A0A2N1J1P0</accession>
<dbReference type="GO" id="GO:0010038">
    <property type="term" value="P:response to metal ion"/>
    <property type="evidence" value="ECO:0007669"/>
    <property type="project" value="InterPro"/>
</dbReference>
<dbReference type="InterPro" id="IPR011322">
    <property type="entry name" value="N-reg_PII-like_a/b"/>
</dbReference>
<dbReference type="GO" id="GO:0005507">
    <property type="term" value="F:copper ion binding"/>
    <property type="evidence" value="ECO:0007669"/>
    <property type="project" value="TreeGrafter"/>
</dbReference>